<evidence type="ECO:0000256" key="3">
    <source>
        <dbReference type="ARBA" id="ARBA00022989"/>
    </source>
</evidence>
<evidence type="ECO:0000256" key="5">
    <source>
        <dbReference type="SAM" id="Phobius"/>
    </source>
</evidence>
<organism evidence="7 8">
    <name type="scientific">Deinococcus aetherius</name>
    <dbReference type="NCBI Taxonomy" id="200252"/>
    <lineage>
        <taxon>Bacteria</taxon>
        <taxon>Thermotogati</taxon>
        <taxon>Deinococcota</taxon>
        <taxon>Deinococci</taxon>
        <taxon>Deinococcales</taxon>
        <taxon>Deinococcaceae</taxon>
        <taxon>Deinococcus</taxon>
    </lineage>
</organism>
<evidence type="ECO:0000313" key="8">
    <source>
        <dbReference type="Proteomes" id="UP001064971"/>
    </source>
</evidence>
<dbReference type="Gene3D" id="2.40.50.140">
    <property type="entry name" value="Nucleic acid-binding proteins"/>
    <property type="match status" value="1"/>
</dbReference>
<dbReference type="Proteomes" id="UP001064971">
    <property type="component" value="Chromosome"/>
</dbReference>
<protein>
    <submittedName>
        <fullName evidence="7">Membrane protein</fullName>
    </submittedName>
</protein>
<evidence type="ECO:0000256" key="1">
    <source>
        <dbReference type="ARBA" id="ARBA00004141"/>
    </source>
</evidence>
<evidence type="ECO:0000259" key="6">
    <source>
        <dbReference type="Pfam" id="PF01957"/>
    </source>
</evidence>
<dbReference type="InterPro" id="IPR002810">
    <property type="entry name" value="NfeD-like_C"/>
</dbReference>
<dbReference type="InterPro" id="IPR012340">
    <property type="entry name" value="NA-bd_OB-fold"/>
</dbReference>
<dbReference type="PANTHER" id="PTHR33507">
    <property type="entry name" value="INNER MEMBRANE PROTEIN YBBJ"/>
    <property type="match status" value="1"/>
</dbReference>
<evidence type="ECO:0000256" key="4">
    <source>
        <dbReference type="ARBA" id="ARBA00023136"/>
    </source>
</evidence>
<evidence type="ECO:0000256" key="2">
    <source>
        <dbReference type="ARBA" id="ARBA00022692"/>
    </source>
</evidence>
<feature type="transmembrane region" description="Helical" evidence="5">
    <location>
        <begin position="12"/>
        <end position="29"/>
    </location>
</feature>
<keyword evidence="2 5" id="KW-0812">Transmembrane</keyword>
<dbReference type="RefSeq" id="WP_264775198.1">
    <property type="nucleotide sequence ID" value="NZ_AP026560.1"/>
</dbReference>
<gene>
    <name evidence="7" type="ORF">DAETH_24730</name>
</gene>
<name>A0ABM8AFD5_9DEIO</name>
<keyword evidence="3 5" id="KW-1133">Transmembrane helix</keyword>
<keyword evidence="4 5" id="KW-0472">Membrane</keyword>
<feature type="domain" description="NfeD-like C-terminal" evidence="6">
    <location>
        <begin position="96"/>
        <end position="148"/>
    </location>
</feature>
<accession>A0ABM8AFD5</accession>
<proteinExistence type="predicted"/>
<dbReference type="Pfam" id="PF01957">
    <property type="entry name" value="NfeD"/>
    <property type="match status" value="1"/>
</dbReference>
<reference evidence="7" key="1">
    <citation type="submission" date="2022-07" db="EMBL/GenBank/DDBJ databases">
        <title>Complete Genome Sequence of the Radioresistant Bacterium Deinococcus aetherius ST0316, Isolated from the Air Dust collected in Lower Stratosphere above Japan.</title>
        <authorList>
            <person name="Satoh K."/>
            <person name="Hagiwara K."/>
            <person name="Katsumata K."/>
            <person name="Kubo A."/>
            <person name="Yokobori S."/>
            <person name="Yamagishi A."/>
            <person name="Oono Y."/>
            <person name="Narumi I."/>
        </authorList>
    </citation>
    <scope>NUCLEOTIDE SEQUENCE</scope>
    <source>
        <strain evidence="7">ST0316</strain>
    </source>
</reference>
<keyword evidence="8" id="KW-1185">Reference proteome</keyword>
<sequence>MDWLPSLARVEPWHWWVLGALLLLLELLAPGVLFVWLALAAFTLGLVVFVLPLPVALQLLLFAALSVAAFLIGRRYVSRLPGGSEAGDALNVGSARFLGRTVTVTAPIVNGVGRVRVGDSEWRATGPDLPTGSRVLVVGAEGTTLEVEAADRRG</sequence>
<dbReference type="PANTHER" id="PTHR33507:SF3">
    <property type="entry name" value="INNER MEMBRANE PROTEIN YBBJ"/>
    <property type="match status" value="1"/>
</dbReference>
<evidence type="ECO:0000313" key="7">
    <source>
        <dbReference type="EMBL" id="BDP42504.1"/>
    </source>
</evidence>
<dbReference type="EMBL" id="AP026560">
    <property type="protein sequence ID" value="BDP42504.1"/>
    <property type="molecule type" value="Genomic_DNA"/>
</dbReference>
<comment type="subcellular location">
    <subcellularLocation>
        <location evidence="1">Membrane</location>
        <topology evidence="1">Multi-pass membrane protein</topology>
    </subcellularLocation>
</comment>
<dbReference type="InterPro" id="IPR052165">
    <property type="entry name" value="Membrane_assoc_protease"/>
</dbReference>